<dbReference type="InterPro" id="IPR029066">
    <property type="entry name" value="PLP-binding_barrel"/>
</dbReference>
<comment type="similarity">
    <text evidence="3">Belongs to the alanine racemase family.</text>
</comment>
<name>A0ABS4SK51_9PROT</name>
<dbReference type="CDD" id="cd00430">
    <property type="entry name" value="PLPDE_III_AR"/>
    <property type="match status" value="1"/>
</dbReference>
<evidence type="ECO:0000256" key="1">
    <source>
        <dbReference type="ARBA" id="ARBA00000316"/>
    </source>
</evidence>
<evidence type="ECO:0000313" key="9">
    <source>
        <dbReference type="Proteomes" id="UP000781958"/>
    </source>
</evidence>
<dbReference type="PROSITE" id="PS00395">
    <property type="entry name" value="ALANINE_RACEMASE"/>
    <property type="match status" value="1"/>
</dbReference>
<dbReference type="EC" id="5.1.1.1" evidence="4"/>
<dbReference type="Gene3D" id="2.40.37.10">
    <property type="entry name" value="Lyase, Ornithine Decarboxylase, Chain A, domain 1"/>
    <property type="match status" value="1"/>
</dbReference>
<dbReference type="InterPro" id="IPR009006">
    <property type="entry name" value="Ala_racemase/Decarboxylase_C"/>
</dbReference>
<dbReference type="NCBIfam" id="TIGR00492">
    <property type="entry name" value="alr"/>
    <property type="match status" value="1"/>
</dbReference>
<dbReference type="Proteomes" id="UP000781958">
    <property type="component" value="Unassembled WGS sequence"/>
</dbReference>
<dbReference type="InterPro" id="IPR011079">
    <property type="entry name" value="Ala_racemase_C"/>
</dbReference>
<dbReference type="PANTHER" id="PTHR30511:SF0">
    <property type="entry name" value="ALANINE RACEMASE, CATABOLIC-RELATED"/>
    <property type="match status" value="1"/>
</dbReference>
<dbReference type="Pfam" id="PF00842">
    <property type="entry name" value="Ala_racemase_C"/>
    <property type="match status" value="1"/>
</dbReference>
<dbReference type="InterPro" id="IPR001608">
    <property type="entry name" value="Ala_racemase_N"/>
</dbReference>
<dbReference type="SMART" id="SM01005">
    <property type="entry name" value="Ala_racemase_C"/>
    <property type="match status" value="1"/>
</dbReference>
<dbReference type="InterPro" id="IPR000821">
    <property type="entry name" value="Ala_racemase"/>
</dbReference>
<evidence type="ECO:0000256" key="6">
    <source>
        <dbReference type="ARBA" id="ARBA00023235"/>
    </source>
</evidence>
<comment type="catalytic activity">
    <reaction evidence="1">
        <text>L-alanine = D-alanine</text>
        <dbReference type="Rhea" id="RHEA:20249"/>
        <dbReference type="ChEBI" id="CHEBI:57416"/>
        <dbReference type="ChEBI" id="CHEBI:57972"/>
        <dbReference type="EC" id="5.1.1.1"/>
    </reaction>
</comment>
<dbReference type="Pfam" id="PF01168">
    <property type="entry name" value="Ala_racemase_N"/>
    <property type="match status" value="1"/>
</dbReference>
<proteinExistence type="inferred from homology"/>
<comment type="caution">
    <text evidence="8">The sequence shown here is derived from an EMBL/GenBank/DDBJ whole genome shotgun (WGS) entry which is preliminary data.</text>
</comment>
<dbReference type="PANTHER" id="PTHR30511">
    <property type="entry name" value="ALANINE RACEMASE"/>
    <property type="match status" value="1"/>
</dbReference>
<dbReference type="InterPro" id="IPR020622">
    <property type="entry name" value="Ala_racemase_pyridoxalP-BS"/>
</dbReference>
<protein>
    <recommendedName>
        <fullName evidence="4">alanine racemase</fullName>
        <ecNumber evidence="4">5.1.1.1</ecNumber>
    </recommendedName>
</protein>
<gene>
    <name evidence="8" type="ORF">J2851_002715</name>
</gene>
<keyword evidence="6 8" id="KW-0413">Isomerase</keyword>
<dbReference type="SUPFAM" id="SSF50621">
    <property type="entry name" value="Alanine racemase C-terminal domain-like"/>
    <property type="match status" value="1"/>
</dbReference>
<comment type="cofactor">
    <cofactor evidence="2">
        <name>pyridoxal 5'-phosphate</name>
        <dbReference type="ChEBI" id="CHEBI:597326"/>
    </cofactor>
</comment>
<dbReference type="RefSeq" id="WP_209766786.1">
    <property type="nucleotide sequence ID" value="NZ_JAGINP010000008.1"/>
</dbReference>
<accession>A0ABS4SK51</accession>
<evidence type="ECO:0000256" key="3">
    <source>
        <dbReference type="ARBA" id="ARBA00007880"/>
    </source>
</evidence>
<evidence type="ECO:0000256" key="5">
    <source>
        <dbReference type="ARBA" id="ARBA00022898"/>
    </source>
</evidence>
<keyword evidence="5" id="KW-0663">Pyridoxal phosphate</keyword>
<dbReference type="PRINTS" id="PR00992">
    <property type="entry name" value="ALARACEMASE"/>
</dbReference>
<feature type="domain" description="Alanine racemase C-terminal" evidence="7">
    <location>
        <begin position="255"/>
        <end position="382"/>
    </location>
</feature>
<dbReference type="SUPFAM" id="SSF51419">
    <property type="entry name" value="PLP-binding barrel"/>
    <property type="match status" value="1"/>
</dbReference>
<evidence type="ECO:0000256" key="2">
    <source>
        <dbReference type="ARBA" id="ARBA00001933"/>
    </source>
</evidence>
<evidence type="ECO:0000256" key="4">
    <source>
        <dbReference type="ARBA" id="ARBA00013089"/>
    </source>
</evidence>
<evidence type="ECO:0000259" key="7">
    <source>
        <dbReference type="SMART" id="SM01005"/>
    </source>
</evidence>
<dbReference type="GO" id="GO:0008784">
    <property type="term" value="F:alanine racemase activity"/>
    <property type="evidence" value="ECO:0007669"/>
    <property type="project" value="UniProtKB-EC"/>
</dbReference>
<reference evidence="8 9" key="1">
    <citation type="submission" date="2021-03" db="EMBL/GenBank/DDBJ databases">
        <title>Genomic Encyclopedia of Type Strains, Phase III (KMG-III): the genomes of soil and plant-associated and newly described type strains.</title>
        <authorList>
            <person name="Whitman W."/>
        </authorList>
    </citation>
    <scope>NUCLEOTIDE SEQUENCE [LARGE SCALE GENOMIC DNA]</scope>
    <source>
        <strain evidence="8 9">IMMIB AFH-6</strain>
    </source>
</reference>
<evidence type="ECO:0000313" key="8">
    <source>
        <dbReference type="EMBL" id="MBP2292934.1"/>
    </source>
</evidence>
<dbReference type="Gene3D" id="3.20.20.10">
    <property type="entry name" value="Alanine racemase"/>
    <property type="match status" value="1"/>
</dbReference>
<dbReference type="EMBL" id="JAGINP010000008">
    <property type="protein sequence ID" value="MBP2292934.1"/>
    <property type="molecule type" value="Genomic_DNA"/>
</dbReference>
<organism evidence="8 9">
    <name type="scientific">Azospirillum rugosum</name>
    <dbReference type="NCBI Taxonomy" id="416170"/>
    <lineage>
        <taxon>Bacteria</taxon>
        <taxon>Pseudomonadati</taxon>
        <taxon>Pseudomonadota</taxon>
        <taxon>Alphaproteobacteria</taxon>
        <taxon>Rhodospirillales</taxon>
        <taxon>Azospirillaceae</taxon>
        <taxon>Azospirillum</taxon>
    </lineage>
</organism>
<keyword evidence="9" id="KW-1185">Reference proteome</keyword>
<sequence>MTRASLDRRRFPTVWADIDLHALGRNLTTLRRRLPVGMAVYGVVKADAYGHGGPAVARALQHAGVDGLVVADLEEGTALRRVGIERPVLVLDPPLPQQAAPIAAQGLTATVTSIKEADILAGAAARTDTAAPVPVHVRVGTGSGGLGAPPGLLLDLLAAIDRAPALRLAGLYTHLSGSESMAGLRELERFGALVAQADAAGLLPPLVHALSSSALDNPALAAAAQRIGCTAVRCGSLLYGLRAVPGPTPFPYTPVMAVKARIIRLATLEPGDGIPEDATLSAGRQTRAALVPIGYADAQHLLHLANGSLLVRGHEVPILGTPLMSSLLADVSTVPDAQPGDEVVLFGTQEGAALPAEALAERSGLPPSAIPLLGPRVARHYRTIPRAETAPV</sequence>